<sequence>MTVQEIEKELGADLCRVQPTDWEIGPYDTQKRPHKNTSSECPDPSILISELGKDSHIYCYLAEKIQKNLPKLTSGLIKDPISSKNLIDCLEKIIRSSKDVSLISCLTHARLSSYKNEEQPGDCERKEIFEKVGLKHIYSLEAEKAKYEYELSKLNDQMFGDSEPKFEESKGRIKDSLVPSSPVSEEKSHLSSEYRQISANALQKQGDCHIRYISEVSSDKPLDLPNSQAIKECYSEFEYENISEENKEEEKSLDGTSFDLDNYQSDYNSSQDDIDAQNFIEYLKDEEKSSNYCSNDDSDKNSPHLLVLKDHKDFKVYESPWNIYKRYSKHYISPRKFLIVELEVKLGSQRYNQRDQIKLCNVSFFDEDSGDQKCPFIPEINTLIDMTKYEENDRALVEMLDALVVHYKNPSSRR</sequence>
<accession>A0AAD1X7G0</accession>
<feature type="region of interest" description="Disordered" evidence="1">
    <location>
        <begin position="244"/>
        <end position="271"/>
    </location>
</feature>
<feature type="compositionally biased region" description="Polar residues" evidence="1">
    <location>
        <begin position="262"/>
        <end position="271"/>
    </location>
</feature>
<dbReference type="EMBL" id="CAMPGE010001478">
    <property type="protein sequence ID" value="CAI2360270.1"/>
    <property type="molecule type" value="Genomic_DNA"/>
</dbReference>
<evidence type="ECO:0000313" key="3">
    <source>
        <dbReference type="Proteomes" id="UP001295684"/>
    </source>
</evidence>
<dbReference type="AlphaFoldDB" id="A0AAD1X7G0"/>
<evidence type="ECO:0000313" key="2">
    <source>
        <dbReference type="EMBL" id="CAI2360270.1"/>
    </source>
</evidence>
<gene>
    <name evidence="2" type="ORF">ECRASSUSDP1_LOCUS1570</name>
</gene>
<evidence type="ECO:0000256" key="1">
    <source>
        <dbReference type="SAM" id="MobiDB-lite"/>
    </source>
</evidence>
<feature type="region of interest" description="Disordered" evidence="1">
    <location>
        <begin position="162"/>
        <end position="191"/>
    </location>
</feature>
<comment type="caution">
    <text evidence="2">The sequence shown here is derived from an EMBL/GenBank/DDBJ whole genome shotgun (WGS) entry which is preliminary data.</text>
</comment>
<feature type="compositionally biased region" description="Basic and acidic residues" evidence="1">
    <location>
        <begin position="244"/>
        <end position="253"/>
    </location>
</feature>
<keyword evidence="3" id="KW-1185">Reference proteome</keyword>
<proteinExistence type="predicted"/>
<name>A0AAD1X7G0_EUPCR</name>
<dbReference type="Proteomes" id="UP001295684">
    <property type="component" value="Unassembled WGS sequence"/>
</dbReference>
<feature type="compositionally biased region" description="Basic and acidic residues" evidence="1">
    <location>
        <begin position="162"/>
        <end position="175"/>
    </location>
</feature>
<reference evidence="2" key="1">
    <citation type="submission" date="2023-07" db="EMBL/GenBank/DDBJ databases">
        <authorList>
            <consortium name="AG Swart"/>
            <person name="Singh M."/>
            <person name="Singh A."/>
            <person name="Seah K."/>
            <person name="Emmerich C."/>
        </authorList>
    </citation>
    <scope>NUCLEOTIDE SEQUENCE</scope>
    <source>
        <strain evidence="2">DP1</strain>
    </source>
</reference>
<organism evidence="2 3">
    <name type="scientific">Euplotes crassus</name>
    <dbReference type="NCBI Taxonomy" id="5936"/>
    <lineage>
        <taxon>Eukaryota</taxon>
        <taxon>Sar</taxon>
        <taxon>Alveolata</taxon>
        <taxon>Ciliophora</taxon>
        <taxon>Intramacronucleata</taxon>
        <taxon>Spirotrichea</taxon>
        <taxon>Hypotrichia</taxon>
        <taxon>Euplotida</taxon>
        <taxon>Euplotidae</taxon>
        <taxon>Moneuplotes</taxon>
    </lineage>
</organism>
<protein>
    <submittedName>
        <fullName evidence="2">Uncharacterized protein</fullName>
    </submittedName>
</protein>